<keyword evidence="1" id="KW-1133">Transmembrane helix</keyword>
<feature type="transmembrane region" description="Helical" evidence="1">
    <location>
        <begin position="54"/>
        <end position="75"/>
    </location>
</feature>
<reference evidence="2" key="1">
    <citation type="journal article" date="2017" name="Front. Cell. Infect. Microbiol.">
        <title>The Distinct Transcriptional Response of the Midgut of Amblyomma sculptum and Amblyomma aureolatum Ticks to Rickettsia rickettsii Correlates to Their Differences in Susceptibility to Infection.</title>
        <authorList>
            <person name="Martins L.A."/>
            <person name="Galletti M.F.B.M."/>
            <person name="Ribeiro J.M."/>
            <person name="Fujita A."/>
            <person name="Costa F.B."/>
            <person name="Labruna M.B."/>
            <person name="Daffre S."/>
            <person name="Fogaca A.C."/>
        </authorList>
    </citation>
    <scope>NUCLEOTIDE SEQUENCE</scope>
</reference>
<dbReference type="EMBL" id="GFAC01007120">
    <property type="protein sequence ID" value="JAT92068.1"/>
    <property type="molecule type" value="mRNA"/>
</dbReference>
<name>A0A1E1WYK6_9ACAR</name>
<dbReference type="InterPro" id="IPR028024">
    <property type="entry name" value="LYSET"/>
</dbReference>
<keyword evidence="1" id="KW-0812">Transmembrane</keyword>
<keyword evidence="1" id="KW-0472">Membrane</keyword>
<protein>
    <submittedName>
        <fullName evidence="2">Putative conserved plasma membrane protein</fullName>
    </submittedName>
</protein>
<feature type="transmembrane region" description="Helical" evidence="1">
    <location>
        <begin position="7"/>
        <end position="27"/>
    </location>
</feature>
<dbReference type="AlphaFoldDB" id="A0A1E1WYK6"/>
<organism evidence="2">
    <name type="scientific">Amblyomma aureolatum</name>
    <dbReference type="NCBI Taxonomy" id="187763"/>
    <lineage>
        <taxon>Eukaryota</taxon>
        <taxon>Metazoa</taxon>
        <taxon>Ecdysozoa</taxon>
        <taxon>Arthropoda</taxon>
        <taxon>Chelicerata</taxon>
        <taxon>Arachnida</taxon>
        <taxon>Acari</taxon>
        <taxon>Parasitiformes</taxon>
        <taxon>Ixodida</taxon>
        <taxon>Ixodoidea</taxon>
        <taxon>Ixodidae</taxon>
        <taxon>Amblyomminae</taxon>
        <taxon>Amblyomma</taxon>
    </lineage>
</organism>
<sequence>MQFHQRAAWVALFLYLLGGFCCLTPLFRLSNRDTLLHVQRSGPQDSAWFRLNNVSALALVIVAVLLYVQGFVVLLACTTRTDTKSRVVKSVFPFLLCAVCVSFWKKSERSSSDGKSNGIVEPLVLVV</sequence>
<proteinExistence type="evidence at transcript level"/>
<dbReference type="Pfam" id="PF15190">
    <property type="entry name" value="TMEM251"/>
    <property type="match status" value="1"/>
</dbReference>
<evidence type="ECO:0000313" key="2">
    <source>
        <dbReference type="EMBL" id="JAT92068.1"/>
    </source>
</evidence>
<accession>A0A1E1WYK6</accession>
<evidence type="ECO:0000256" key="1">
    <source>
        <dbReference type="SAM" id="Phobius"/>
    </source>
</evidence>